<reference evidence="4 5" key="1">
    <citation type="journal article" date="2012" name="J. Bacteriol.">
        <title>Genome Sequence of Janibacter hoylei MTCC8307, Isolated from the Stratospheric Air.</title>
        <authorList>
            <person name="Pawar S.P."/>
            <person name="Dhotre D.P."/>
            <person name="Shetty S.A."/>
            <person name="Chowdhury S.P."/>
            <person name="Chaudhari B.L."/>
            <person name="Shouche Y.S."/>
        </authorList>
    </citation>
    <scope>NUCLEOTIDE SEQUENCE [LARGE SCALE GENOMIC DNA]</scope>
    <source>
        <strain evidence="4 5">PVAS-1</strain>
    </source>
</reference>
<name>K1DZR6_9MICO</name>
<accession>K1DZR6</accession>
<evidence type="ECO:0000259" key="3">
    <source>
        <dbReference type="Pfam" id="PF08327"/>
    </source>
</evidence>
<dbReference type="PATRIC" id="fig|1210046.3.peg.979"/>
<dbReference type="Pfam" id="PF08327">
    <property type="entry name" value="AHSA1"/>
    <property type="match status" value="1"/>
</dbReference>
<proteinExistence type="inferred from homology"/>
<dbReference type="CDD" id="cd07814">
    <property type="entry name" value="SRPBCC_CalC_Aha1-like"/>
    <property type="match status" value="1"/>
</dbReference>
<dbReference type="InterPro" id="IPR023393">
    <property type="entry name" value="START-like_dom_sf"/>
</dbReference>
<dbReference type="EMBL" id="ALWX01000019">
    <property type="protein sequence ID" value="EKA61884.1"/>
    <property type="molecule type" value="Genomic_DNA"/>
</dbReference>
<dbReference type="Proteomes" id="UP000004474">
    <property type="component" value="Unassembled WGS sequence"/>
</dbReference>
<organism evidence="4 5">
    <name type="scientific">Janibacter hoylei PVAS-1</name>
    <dbReference type="NCBI Taxonomy" id="1210046"/>
    <lineage>
        <taxon>Bacteria</taxon>
        <taxon>Bacillati</taxon>
        <taxon>Actinomycetota</taxon>
        <taxon>Actinomycetes</taxon>
        <taxon>Micrococcales</taxon>
        <taxon>Intrasporangiaceae</taxon>
        <taxon>Janibacter</taxon>
    </lineage>
</organism>
<sequence length="244" mass="27327">MTHTQEVTMPIIDVTTDLDTRTLVMATEFPVSVERRWQVWADPRQLEQWWGPEGYPATVTEHDLTPGGTVSYHMTSPEGEEFPGGWTVVAVDEPRRLELRDYFADADGNPVDTAPTSTMVVEFVAVDGGARMVVTSSAEWRGSSVASWRGQVTPMTRVLCAASMTSLVMVSSSLIFRTRWIWGKRRSRSRKLPRVIRAMAAMAWASVKSSGSRVLPRDRQCRSRTNSSSSCPRGRYGWAKPTRL</sequence>
<feature type="region of interest" description="Disordered" evidence="2">
    <location>
        <begin position="215"/>
        <end position="244"/>
    </location>
</feature>
<comment type="similarity">
    <text evidence="1">Belongs to the AHA1 family.</text>
</comment>
<dbReference type="InterPro" id="IPR013538">
    <property type="entry name" value="ASHA1/2-like_C"/>
</dbReference>
<dbReference type="Gene3D" id="3.30.530.20">
    <property type="match status" value="1"/>
</dbReference>
<dbReference type="AlphaFoldDB" id="K1DZR6"/>
<protein>
    <recommendedName>
        <fullName evidence="3">Activator of Hsp90 ATPase homologue 1/2-like C-terminal domain-containing protein</fullName>
    </recommendedName>
</protein>
<evidence type="ECO:0000313" key="4">
    <source>
        <dbReference type="EMBL" id="EKA61884.1"/>
    </source>
</evidence>
<comment type="caution">
    <text evidence="4">The sequence shown here is derived from an EMBL/GenBank/DDBJ whole genome shotgun (WGS) entry which is preliminary data.</text>
</comment>
<dbReference type="eggNOG" id="COG3832">
    <property type="taxonomic scope" value="Bacteria"/>
</dbReference>
<dbReference type="SUPFAM" id="SSF55961">
    <property type="entry name" value="Bet v1-like"/>
    <property type="match status" value="1"/>
</dbReference>
<gene>
    <name evidence="4" type="ORF">B277_05064</name>
</gene>
<dbReference type="STRING" id="1210046.B277_05064"/>
<evidence type="ECO:0000256" key="1">
    <source>
        <dbReference type="ARBA" id="ARBA00006817"/>
    </source>
</evidence>
<evidence type="ECO:0000256" key="2">
    <source>
        <dbReference type="SAM" id="MobiDB-lite"/>
    </source>
</evidence>
<feature type="domain" description="Activator of Hsp90 ATPase homologue 1/2-like C-terminal" evidence="3">
    <location>
        <begin position="31"/>
        <end position="142"/>
    </location>
</feature>
<evidence type="ECO:0000313" key="5">
    <source>
        <dbReference type="Proteomes" id="UP000004474"/>
    </source>
</evidence>